<evidence type="ECO:0000313" key="1">
    <source>
        <dbReference type="EMBL" id="KAK8008089.1"/>
    </source>
</evidence>
<evidence type="ECO:0000313" key="2">
    <source>
        <dbReference type="Proteomes" id="UP001396898"/>
    </source>
</evidence>
<dbReference type="Proteomes" id="UP001396898">
    <property type="component" value="Unassembled WGS sequence"/>
</dbReference>
<keyword evidence="2" id="KW-1185">Reference proteome</keyword>
<proteinExistence type="predicted"/>
<dbReference type="EMBL" id="JAQQWI010000016">
    <property type="protein sequence ID" value="KAK8008089.1"/>
    <property type="molecule type" value="Genomic_DNA"/>
</dbReference>
<reference evidence="1 2" key="1">
    <citation type="submission" date="2023-01" db="EMBL/GenBank/DDBJ databases">
        <title>Analysis of 21 Apiospora genomes using comparative genomics revels a genus with tremendous synthesis potential of carbohydrate active enzymes and secondary metabolites.</title>
        <authorList>
            <person name="Sorensen T."/>
        </authorList>
    </citation>
    <scope>NUCLEOTIDE SEQUENCE [LARGE SCALE GENOMIC DNA]</scope>
    <source>
        <strain evidence="1 2">CBS 20057</strain>
    </source>
</reference>
<evidence type="ECO:0008006" key="3">
    <source>
        <dbReference type="Google" id="ProtNLM"/>
    </source>
</evidence>
<comment type="caution">
    <text evidence="1">The sequence shown here is derived from an EMBL/GenBank/DDBJ whole genome shotgun (WGS) entry which is preliminary data.</text>
</comment>
<organism evidence="1 2">
    <name type="scientific">Apiospora marii</name>
    <dbReference type="NCBI Taxonomy" id="335849"/>
    <lineage>
        <taxon>Eukaryota</taxon>
        <taxon>Fungi</taxon>
        <taxon>Dikarya</taxon>
        <taxon>Ascomycota</taxon>
        <taxon>Pezizomycotina</taxon>
        <taxon>Sordariomycetes</taxon>
        <taxon>Xylariomycetidae</taxon>
        <taxon>Amphisphaeriales</taxon>
        <taxon>Apiosporaceae</taxon>
        <taxon>Apiospora</taxon>
    </lineage>
</organism>
<accession>A0ABR1RCV5</accession>
<gene>
    <name evidence="1" type="ORF">PG991_010640</name>
</gene>
<sequence>MAILQDFPNELFLEILCLCHPRDLLALITASPSIFRVFQRYRPTILKRLTTSLSVIPRPTETLSVAYLRILGQNCQGTQEYKRCSKRRMHELAPKLEAHFITDWPSDLPTLAALTDICAEVDLFAEHIRKAHWGFMTARANDPIEDPTYRALPVPTEMGIEENWCVRSGLISYELVCRLFYHGDGFLYPKGPFHSDPFEFTRAEDYSPSFESEFHLARAANFMPAVQFVCRIHQKGLLDLLRCTSPPQNSLLPNTLLPNLRRSCSEEKSAFLRYLTSFGLQFAQEVRLCSTAERRDMILFKYSSFRRTLHKMVARPWIERNSRITFPQPTSYKHSGDDSWLSFDGDDWFGAKWNRSVRSHPVYGPDRPWSMGPWFQKQGHGGPSKTDWWENVRRWEKDRYLTRDYAEWMRYHGLLARQELKPGTKETSPLTGWYYARYVDS</sequence>
<name>A0ABR1RCV5_9PEZI</name>
<protein>
    <recommendedName>
        <fullName evidence="3">F-box domain-containing protein</fullName>
    </recommendedName>
</protein>